<accession>A0ABD2B5I9</accession>
<gene>
    <name evidence="1" type="ORF">V1477_017169</name>
</gene>
<protein>
    <submittedName>
        <fullName evidence="1">Uncharacterized protein</fullName>
    </submittedName>
</protein>
<dbReference type="AlphaFoldDB" id="A0ABD2B5I9"/>
<evidence type="ECO:0000313" key="2">
    <source>
        <dbReference type="Proteomes" id="UP001607303"/>
    </source>
</evidence>
<name>A0ABD2B5I9_VESMC</name>
<proteinExistence type="predicted"/>
<keyword evidence="2" id="KW-1185">Reference proteome</keyword>
<sequence length="157" mass="18466">MDLDARGTSKNALARERRRQRISYDTCSKHKENVLIIVRLELTRANGTKTKVRLEQTIHKRVNYRRLSRIYTDVSKYTSTESEAPTFKQKILLPASHRNQGLLSRHTSNKYTVTARYERNGRVSLRDTDENLSSKQRLSENSRLKQYTFEAPPNRHF</sequence>
<comment type="caution">
    <text evidence="1">The sequence shown here is derived from an EMBL/GenBank/DDBJ whole genome shotgun (WGS) entry which is preliminary data.</text>
</comment>
<reference evidence="1 2" key="1">
    <citation type="journal article" date="2024" name="Ann. Entomol. Soc. Am.">
        <title>Genomic analyses of the southern and eastern yellowjacket wasps (Hymenoptera: Vespidae) reveal evolutionary signatures of social life.</title>
        <authorList>
            <person name="Catto M.A."/>
            <person name="Caine P.B."/>
            <person name="Orr S.E."/>
            <person name="Hunt B.G."/>
            <person name="Goodisman M.A.D."/>
        </authorList>
    </citation>
    <scope>NUCLEOTIDE SEQUENCE [LARGE SCALE GENOMIC DNA]</scope>
    <source>
        <strain evidence="1">232</strain>
        <tissue evidence="1">Head and thorax</tissue>
    </source>
</reference>
<organism evidence="1 2">
    <name type="scientific">Vespula maculifrons</name>
    <name type="common">Eastern yellow jacket</name>
    <name type="synonym">Wasp</name>
    <dbReference type="NCBI Taxonomy" id="7453"/>
    <lineage>
        <taxon>Eukaryota</taxon>
        <taxon>Metazoa</taxon>
        <taxon>Ecdysozoa</taxon>
        <taxon>Arthropoda</taxon>
        <taxon>Hexapoda</taxon>
        <taxon>Insecta</taxon>
        <taxon>Pterygota</taxon>
        <taxon>Neoptera</taxon>
        <taxon>Endopterygota</taxon>
        <taxon>Hymenoptera</taxon>
        <taxon>Apocrita</taxon>
        <taxon>Aculeata</taxon>
        <taxon>Vespoidea</taxon>
        <taxon>Vespidae</taxon>
        <taxon>Vespinae</taxon>
        <taxon>Vespula</taxon>
    </lineage>
</organism>
<dbReference type="EMBL" id="JAYRBN010000100">
    <property type="protein sequence ID" value="KAL2727893.1"/>
    <property type="molecule type" value="Genomic_DNA"/>
</dbReference>
<dbReference type="Proteomes" id="UP001607303">
    <property type="component" value="Unassembled WGS sequence"/>
</dbReference>
<evidence type="ECO:0000313" key="1">
    <source>
        <dbReference type="EMBL" id="KAL2727893.1"/>
    </source>
</evidence>